<gene>
    <name evidence="2" type="ORF">BU14_0491s0001</name>
</gene>
<keyword evidence="3" id="KW-1185">Reference proteome</keyword>
<proteinExistence type="predicted"/>
<dbReference type="AlphaFoldDB" id="A0A1X6NU24"/>
<feature type="compositionally biased region" description="Low complexity" evidence="1">
    <location>
        <begin position="157"/>
        <end position="259"/>
    </location>
</feature>
<name>A0A1X6NU24_PORUM</name>
<reference evidence="2 3" key="1">
    <citation type="submission" date="2017-03" db="EMBL/GenBank/DDBJ databases">
        <title>WGS assembly of Porphyra umbilicalis.</title>
        <authorList>
            <person name="Brawley S.H."/>
            <person name="Blouin N.A."/>
            <person name="Ficko-Blean E."/>
            <person name="Wheeler G.L."/>
            <person name="Lohr M."/>
            <person name="Goodson H.V."/>
            <person name="Jenkins J.W."/>
            <person name="Blaby-Haas C.E."/>
            <person name="Helliwell K.E."/>
            <person name="Chan C."/>
            <person name="Marriage T."/>
            <person name="Bhattacharya D."/>
            <person name="Klein A.S."/>
            <person name="Badis Y."/>
            <person name="Brodie J."/>
            <person name="Cao Y."/>
            <person name="Collen J."/>
            <person name="Dittami S.M."/>
            <person name="Gachon C.M."/>
            <person name="Green B.R."/>
            <person name="Karpowicz S."/>
            <person name="Kim J.W."/>
            <person name="Kudahl U."/>
            <person name="Lin S."/>
            <person name="Michel G."/>
            <person name="Mittag M."/>
            <person name="Olson B.J."/>
            <person name="Pangilinan J."/>
            <person name="Peng Y."/>
            <person name="Qiu H."/>
            <person name="Shu S."/>
            <person name="Singer J.T."/>
            <person name="Smith A.G."/>
            <person name="Sprecher B.N."/>
            <person name="Wagner V."/>
            <person name="Wang W."/>
            <person name="Wang Z.-Y."/>
            <person name="Yan J."/>
            <person name="Yarish C."/>
            <person name="Zoeuner-Riek S."/>
            <person name="Zhuang Y."/>
            <person name="Zou Y."/>
            <person name="Lindquist E.A."/>
            <person name="Grimwood J."/>
            <person name="Barry K."/>
            <person name="Rokhsar D.S."/>
            <person name="Schmutz J."/>
            <person name="Stiller J.W."/>
            <person name="Grossman A.R."/>
            <person name="Prochnik S.E."/>
        </authorList>
    </citation>
    <scope>NUCLEOTIDE SEQUENCE [LARGE SCALE GENOMIC DNA]</scope>
    <source>
        <strain evidence="2">4086291</strain>
    </source>
</reference>
<organism evidence="2 3">
    <name type="scientific">Porphyra umbilicalis</name>
    <name type="common">Purple laver</name>
    <name type="synonym">Red alga</name>
    <dbReference type="NCBI Taxonomy" id="2786"/>
    <lineage>
        <taxon>Eukaryota</taxon>
        <taxon>Rhodophyta</taxon>
        <taxon>Bangiophyceae</taxon>
        <taxon>Bangiales</taxon>
        <taxon>Bangiaceae</taxon>
        <taxon>Porphyra</taxon>
    </lineage>
</organism>
<dbReference type="EMBL" id="KV919100">
    <property type="protein sequence ID" value="OSX71893.1"/>
    <property type="molecule type" value="Genomic_DNA"/>
</dbReference>
<evidence type="ECO:0000313" key="3">
    <source>
        <dbReference type="Proteomes" id="UP000218209"/>
    </source>
</evidence>
<dbReference type="Proteomes" id="UP000218209">
    <property type="component" value="Unassembled WGS sequence"/>
</dbReference>
<feature type="region of interest" description="Disordered" evidence="1">
    <location>
        <begin position="153"/>
        <end position="268"/>
    </location>
</feature>
<sequence>MRLSLVPAHQKGNAEVHAANAFRWSCWSHGRIRCGRGQCGTDRTGSRYRQQVTIPDVFPDGLYVLGYSWYGGHFEQGDYWSCAEVVINGGKPLAQSYQPVFVNSHNGRCDSTANESGVCRREPCRKRRLRRMQPKAFDGGPPDRIYSSKIQARGENKWQGNKNNNNKGKNNNNGNKWKNNNNNNKWKNNNNNKWKNNNNNNKWKNNNNNNKWKNNNNRNKWQKNNNNRNKWQKNNNNRNKWQKNNNNRNKWSKNNNQSKWQRRQGNRQ</sequence>
<evidence type="ECO:0000313" key="2">
    <source>
        <dbReference type="EMBL" id="OSX71893.1"/>
    </source>
</evidence>
<evidence type="ECO:0000256" key="1">
    <source>
        <dbReference type="SAM" id="MobiDB-lite"/>
    </source>
</evidence>
<protein>
    <submittedName>
        <fullName evidence="2">Uncharacterized protein</fullName>
    </submittedName>
</protein>
<accession>A0A1X6NU24</accession>